<dbReference type="InParanoid" id="A2GA02"/>
<dbReference type="OrthoDB" id="20872at2759"/>
<dbReference type="PANTHER" id="PTHR24180:SF45">
    <property type="entry name" value="POLY [ADP-RIBOSE] POLYMERASE TANKYRASE"/>
    <property type="match status" value="1"/>
</dbReference>
<dbReference type="STRING" id="5722.A2GA02"/>
<name>A2GA02_TRIV3</name>
<accession>A2GA02</accession>
<dbReference type="EMBL" id="DS114759">
    <property type="protein sequence ID" value="EAX86017.1"/>
    <property type="molecule type" value="Genomic_DNA"/>
</dbReference>
<proteinExistence type="predicted"/>
<evidence type="ECO:0000313" key="4">
    <source>
        <dbReference type="EMBL" id="EAX86017.1"/>
    </source>
</evidence>
<reference evidence="4" key="2">
    <citation type="journal article" date="2007" name="Science">
        <title>Draft genome sequence of the sexually transmitted pathogen Trichomonas vaginalis.</title>
        <authorList>
            <person name="Carlton J.M."/>
            <person name="Hirt R.P."/>
            <person name="Silva J.C."/>
            <person name="Delcher A.L."/>
            <person name="Schatz M."/>
            <person name="Zhao Q."/>
            <person name="Wortman J.R."/>
            <person name="Bidwell S.L."/>
            <person name="Alsmark U.C.M."/>
            <person name="Besteiro S."/>
            <person name="Sicheritz-Ponten T."/>
            <person name="Noel C.J."/>
            <person name="Dacks J.B."/>
            <person name="Foster P.G."/>
            <person name="Simillion C."/>
            <person name="Van de Peer Y."/>
            <person name="Miranda-Saavedra D."/>
            <person name="Barton G.J."/>
            <person name="Westrop G.D."/>
            <person name="Mueller S."/>
            <person name="Dessi D."/>
            <person name="Fiori P.L."/>
            <person name="Ren Q."/>
            <person name="Paulsen I."/>
            <person name="Zhang H."/>
            <person name="Bastida-Corcuera F.D."/>
            <person name="Simoes-Barbosa A."/>
            <person name="Brown M.T."/>
            <person name="Hayes R.D."/>
            <person name="Mukherjee M."/>
            <person name="Okumura C.Y."/>
            <person name="Schneider R."/>
            <person name="Smith A.J."/>
            <person name="Vanacova S."/>
            <person name="Villalvazo M."/>
            <person name="Haas B.J."/>
            <person name="Pertea M."/>
            <person name="Feldblyum T.V."/>
            <person name="Utterback T.R."/>
            <person name="Shu C.L."/>
            <person name="Osoegawa K."/>
            <person name="de Jong P.J."/>
            <person name="Hrdy I."/>
            <person name="Horvathova L."/>
            <person name="Zubacova Z."/>
            <person name="Dolezal P."/>
            <person name="Malik S.B."/>
            <person name="Logsdon J.M. Jr."/>
            <person name="Henze K."/>
            <person name="Gupta A."/>
            <person name="Wang C.C."/>
            <person name="Dunne R.L."/>
            <person name="Upcroft J.A."/>
            <person name="Upcroft P."/>
            <person name="White O."/>
            <person name="Salzberg S.L."/>
            <person name="Tang P."/>
            <person name="Chiu C.-H."/>
            <person name="Lee Y.-S."/>
            <person name="Embley T.M."/>
            <person name="Coombs G.H."/>
            <person name="Mottram J.C."/>
            <person name="Tachezy J."/>
            <person name="Fraser-Liggett C.M."/>
            <person name="Johnson P.J."/>
        </authorList>
    </citation>
    <scope>NUCLEOTIDE SEQUENCE [LARGE SCALE GENOMIC DNA]</scope>
    <source>
        <strain evidence="4">G3</strain>
    </source>
</reference>
<dbReference type="PROSITE" id="PS50297">
    <property type="entry name" value="ANK_REP_REGION"/>
    <property type="match status" value="1"/>
</dbReference>
<keyword evidence="1" id="KW-0677">Repeat</keyword>
<feature type="non-terminal residue" evidence="4">
    <location>
        <position position="1"/>
    </location>
</feature>
<dbReference type="SUPFAM" id="SSF48403">
    <property type="entry name" value="Ankyrin repeat"/>
    <property type="match status" value="1"/>
</dbReference>
<sequence length="73" mass="8283">KQPNFLISHGININEKDNDGRTALHIAAFYNNREIAEILISHGININEKDNIGQTALHKATRYIDKETTEILI</sequence>
<organism evidence="4 5">
    <name type="scientific">Trichomonas vaginalis (strain ATCC PRA-98 / G3)</name>
    <dbReference type="NCBI Taxonomy" id="412133"/>
    <lineage>
        <taxon>Eukaryota</taxon>
        <taxon>Metamonada</taxon>
        <taxon>Parabasalia</taxon>
        <taxon>Trichomonadida</taxon>
        <taxon>Trichomonadidae</taxon>
        <taxon>Trichomonas</taxon>
    </lineage>
</organism>
<dbReference type="PROSITE" id="PS50088">
    <property type="entry name" value="ANK_REPEAT"/>
    <property type="match status" value="1"/>
</dbReference>
<dbReference type="VEuPathDB" id="TrichDB:TVAGG3_0553330"/>
<evidence type="ECO:0000313" key="5">
    <source>
        <dbReference type="Proteomes" id="UP000001542"/>
    </source>
</evidence>
<dbReference type="eggNOG" id="KOG4412">
    <property type="taxonomic scope" value="Eukaryota"/>
</dbReference>
<dbReference type="Gene3D" id="1.25.40.20">
    <property type="entry name" value="Ankyrin repeat-containing domain"/>
    <property type="match status" value="1"/>
</dbReference>
<gene>
    <name evidence="4" type="ORF">TVAG_167580</name>
</gene>
<protein>
    <submittedName>
        <fullName evidence="4">Ankyrin repeat protein, putative</fullName>
    </submittedName>
</protein>
<feature type="repeat" description="ANK" evidence="3">
    <location>
        <begin position="19"/>
        <end position="51"/>
    </location>
</feature>
<dbReference type="PANTHER" id="PTHR24180">
    <property type="entry name" value="CYCLIN-DEPENDENT KINASE INHIBITOR 2C-RELATED"/>
    <property type="match status" value="1"/>
</dbReference>
<dbReference type="Pfam" id="PF12796">
    <property type="entry name" value="Ank_2"/>
    <property type="match status" value="1"/>
</dbReference>
<keyword evidence="2 3" id="KW-0040">ANK repeat</keyword>
<dbReference type="SMART" id="SM00248">
    <property type="entry name" value="ANK"/>
    <property type="match status" value="1"/>
</dbReference>
<dbReference type="VEuPathDB" id="TrichDB:TVAG_509700"/>
<dbReference type="InterPro" id="IPR051637">
    <property type="entry name" value="Ank_repeat_dom-contain_49"/>
</dbReference>
<keyword evidence="5" id="KW-1185">Reference proteome</keyword>
<dbReference type="Proteomes" id="UP000001542">
    <property type="component" value="Unassembled WGS sequence"/>
</dbReference>
<evidence type="ECO:0000256" key="1">
    <source>
        <dbReference type="ARBA" id="ARBA00022737"/>
    </source>
</evidence>
<dbReference type="AlphaFoldDB" id="A2GA02"/>
<evidence type="ECO:0000256" key="2">
    <source>
        <dbReference type="ARBA" id="ARBA00023043"/>
    </source>
</evidence>
<dbReference type="InterPro" id="IPR036770">
    <property type="entry name" value="Ankyrin_rpt-contain_sf"/>
</dbReference>
<evidence type="ECO:0000256" key="3">
    <source>
        <dbReference type="PROSITE-ProRule" id="PRU00023"/>
    </source>
</evidence>
<reference evidence="4" key="1">
    <citation type="submission" date="2006-10" db="EMBL/GenBank/DDBJ databases">
        <authorList>
            <person name="Amadeo P."/>
            <person name="Zhao Q."/>
            <person name="Wortman J."/>
            <person name="Fraser-Liggett C."/>
            <person name="Carlton J."/>
        </authorList>
    </citation>
    <scope>NUCLEOTIDE SEQUENCE</scope>
    <source>
        <strain evidence="4">G3</strain>
    </source>
</reference>
<dbReference type="InterPro" id="IPR002110">
    <property type="entry name" value="Ankyrin_rpt"/>
</dbReference>